<feature type="domain" description="HTH gntR-type" evidence="4">
    <location>
        <begin position="16"/>
        <end position="84"/>
    </location>
</feature>
<evidence type="ECO:0000313" key="5">
    <source>
        <dbReference type="EMBL" id="KEA57846.1"/>
    </source>
</evidence>
<evidence type="ECO:0000256" key="3">
    <source>
        <dbReference type="ARBA" id="ARBA00023163"/>
    </source>
</evidence>
<dbReference type="Pfam" id="PF07702">
    <property type="entry name" value="UTRA"/>
    <property type="match status" value="1"/>
</dbReference>
<dbReference type="CDD" id="cd07377">
    <property type="entry name" value="WHTH_GntR"/>
    <property type="match status" value="1"/>
</dbReference>
<dbReference type="SUPFAM" id="SSF46785">
    <property type="entry name" value="Winged helix' DNA-binding domain"/>
    <property type="match status" value="1"/>
</dbReference>
<dbReference type="InterPro" id="IPR036390">
    <property type="entry name" value="WH_DNA-bd_sf"/>
</dbReference>
<proteinExistence type="predicted"/>
<dbReference type="InterPro" id="IPR050679">
    <property type="entry name" value="Bact_HTH_transcr_reg"/>
</dbReference>
<evidence type="ECO:0000259" key="4">
    <source>
        <dbReference type="PROSITE" id="PS50949"/>
    </source>
</evidence>
<dbReference type="PANTHER" id="PTHR44846:SF1">
    <property type="entry name" value="MANNOSYL-D-GLYCERATE TRANSPORT_METABOLISM SYSTEM REPRESSOR MNGR-RELATED"/>
    <property type="match status" value="1"/>
</dbReference>
<dbReference type="OrthoDB" id="6626198at2"/>
<accession>A0A071MMY0</accession>
<dbReference type="SMART" id="SM00345">
    <property type="entry name" value="HTH_GNTR"/>
    <property type="match status" value="1"/>
</dbReference>
<gene>
    <name evidence="5" type="ORF">DT99_20520</name>
</gene>
<dbReference type="SMART" id="SM00866">
    <property type="entry name" value="UTRA"/>
    <property type="match status" value="1"/>
</dbReference>
<dbReference type="Gene3D" id="1.10.10.10">
    <property type="entry name" value="Winged helix-like DNA-binding domain superfamily/Winged helix DNA-binding domain"/>
    <property type="match status" value="1"/>
</dbReference>
<dbReference type="InterPro" id="IPR036388">
    <property type="entry name" value="WH-like_DNA-bd_sf"/>
</dbReference>
<dbReference type="PANTHER" id="PTHR44846">
    <property type="entry name" value="MANNOSYL-D-GLYCERATE TRANSPORT/METABOLISM SYSTEM REPRESSOR MNGR-RELATED"/>
    <property type="match status" value="1"/>
</dbReference>
<reference evidence="5" key="1">
    <citation type="submission" date="2014-04" db="EMBL/GenBank/DDBJ databases">
        <title>In planta biocontrol of soil-borne Fusarium wilt of banana through a plant endophytic bacterium, Burkholderia cenocepacia 869T2.</title>
        <authorList>
            <person name="Ho Y.-N."/>
            <person name="Chiang H.-M."/>
            <person name="Chao C.-P."/>
            <person name="Su C.-C."/>
            <person name="Hsu H.-F."/>
            <person name="Guo C.-T."/>
            <person name="Hsieh J.-L."/>
            <person name="Huang C.-C."/>
        </authorList>
    </citation>
    <scope>NUCLEOTIDE SEQUENCE [LARGE SCALE GENOMIC DNA]</scope>
    <source>
        <strain evidence="5">869T2</strain>
    </source>
</reference>
<dbReference type="PROSITE" id="PS50949">
    <property type="entry name" value="HTH_GNTR"/>
    <property type="match status" value="1"/>
</dbReference>
<dbReference type="GO" id="GO:0003700">
    <property type="term" value="F:DNA-binding transcription factor activity"/>
    <property type="evidence" value="ECO:0007669"/>
    <property type="project" value="InterPro"/>
</dbReference>
<dbReference type="AlphaFoldDB" id="A0A071MMY0"/>
<dbReference type="Pfam" id="PF00392">
    <property type="entry name" value="GntR"/>
    <property type="match status" value="1"/>
</dbReference>
<organism evidence="5">
    <name type="scientific">Burkholderia cenocepacia</name>
    <dbReference type="NCBI Taxonomy" id="95486"/>
    <lineage>
        <taxon>Bacteria</taxon>
        <taxon>Pseudomonadati</taxon>
        <taxon>Pseudomonadota</taxon>
        <taxon>Betaproteobacteria</taxon>
        <taxon>Burkholderiales</taxon>
        <taxon>Burkholderiaceae</taxon>
        <taxon>Burkholderia</taxon>
        <taxon>Burkholderia cepacia complex</taxon>
    </lineage>
</organism>
<sequence>METGWSELAPDPLDDTPLYLQLARNLASAIHGGAWRAGEALPSERLLSVSVGVSRITARRALALLVEQGLIKRARGAGSFITPRVADPLSRLVGFTAKMQQRGFVPDSVWLSRRLRAASRDEITHLGLAPGATVARLERLRRADGIVMAVEHSTLPAAVVPDPQALGASLYEYLEARGMIVVRALQHFRAVNATREIAKWMAVKPGAALLVITRIGYGADQRAIEVTETYCRDDYYDFVAELKR</sequence>
<evidence type="ECO:0000256" key="1">
    <source>
        <dbReference type="ARBA" id="ARBA00023015"/>
    </source>
</evidence>
<dbReference type="EMBL" id="JJOA01000016">
    <property type="protein sequence ID" value="KEA57846.1"/>
    <property type="molecule type" value="Genomic_DNA"/>
</dbReference>
<dbReference type="SUPFAM" id="SSF64288">
    <property type="entry name" value="Chorismate lyase-like"/>
    <property type="match status" value="1"/>
</dbReference>
<protein>
    <submittedName>
        <fullName evidence="5">GntR family transcriptional regulator</fullName>
    </submittedName>
</protein>
<dbReference type="InterPro" id="IPR028978">
    <property type="entry name" value="Chorismate_lyase_/UTRA_dom_sf"/>
</dbReference>
<dbReference type="GO" id="GO:0045892">
    <property type="term" value="P:negative regulation of DNA-templated transcription"/>
    <property type="evidence" value="ECO:0007669"/>
    <property type="project" value="TreeGrafter"/>
</dbReference>
<dbReference type="InterPro" id="IPR000524">
    <property type="entry name" value="Tscrpt_reg_HTH_GntR"/>
</dbReference>
<dbReference type="Gene3D" id="3.40.1410.10">
    <property type="entry name" value="Chorismate lyase-like"/>
    <property type="match status" value="1"/>
</dbReference>
<dbReference type="GO" id="GO:0003677">
    <property type="term" value="F:DNA binding"/>
    <property type="evidence" value="ECO:0007669"/>
    <property type="project" value="UniProtKB-KW"/>
</dbReference>
<keyword evidence="3" id="KW-0804">Transcription</keyword>
<dbReference type="PRINTS" id="PR00035">
    <property type="entry name" value="HTHGNTR"/>
</dbReference>
<name>A0A071MMY0_9BURK</name>
<keyword evidence="1" id="KW-0805">Transcription regulation</keyword>
<comment type="caution">
    <text evidence="5">The sequence shown here is derived from an EMBL/GenBank/DDBJ whole genome shotgun (WGS) entry which is preliminary data.</text>
</comment>
<dbReference type="InterPro" id="IPR011663">
    <property type="entry name" value="UTRA"/>
</dbReference>
<evidence type="ECO:0000256" key="2">
    <source>
        <dbReference type="ARBA" id="ARBA00023125"/>
    </source>
</evidence>
<keyword evidence="2" id="KW-0238">DNA-binding</keyword>